<dbReference type="InterPro" id="IPR050595">
    <property type="entry name" value="Bact_response_regulator"/>
</dbReference>
<keyword evidence="1 2" id="KW-0597">Phosphoprotein</keyword>
<sequence>MDTKPIKVLLIEDNIGDYQIILRMLDKSENTKFELTHVPRLSTGLKVLQNDIFDIILLDLGLPDCQGLKSFQVTLKKHPSIPIIILTGLANEETGINAIKYGAQDYLVKGEFNGKLLVRAIQYAIERKKVEGLFIY</sequence>
<dbReference type="Proteomes" id="UP000825933">
    <property type="component" value="Unassembled WGS sequence"/>
</dbReference>
<dbReference type="AlphaFoldDB" id="A0A8T5V1F5"/>
<dbReference type="PANTHER" id="PTHR44591">
    <property type="entry name" value="STRESS RESPONSE REGULATOR PROTEIN 1"/>
    <property type="match status" value="1"/>
</dbReference>
<reference evidence="5" key="1">
    <citation type="journal article" date="2022" name="Microbiol. Resour. Announc.">
        <title>Draft Genome Sequence of a Methanogenic Archaeon from West Spitsbergen Permafrost.</title>
        <authorList>
            <person name="Trubitsyn V."/>
            <person name="Rivkina E."/>
            <person name="Shcherbakova V."/>
        </authorList>
    </citation>
    <scope>NUCLEOTIDE SEQUENCE [LARGE SCALE GENOMIC DNA]</scope>
    <source>
        <strain evidence="5">VT</strain>
    </source>
</reference>
<dbReference type="Pfam" id="PF00072">
    <property type="entry name" value="Response_reg"/>
    <property type="match status" value="1"/>
</dbReference>
<feature type="domain" description="Response regulatory" evidence="3">
    <location>
        <begin position="7"/>
        <end position="124"/>
    </location>
</feature>
<evidence type="ECO:0000313" key="4">
    <source>
        <dbReference type="EMBL" id="MBZ2166873.1"/>
    </source>
</evidence>
<name>A0A8T5V1F5_9EURY</name>
<dbReference type="Gene3D" id="3.40.50.2300">
    <property type="match status" value="1"/>
</dbReference>
<dbReference type="EMBL" id="JAIOUQ010000016">
    <property type="protein sequence ID" value="MBZ2166873.1"/>
    <property type="molecule type" value="Genomic_DNA"/>
</dbReference>
<dbReference type="PROSITE" id="PS50110">
    <property type="entry name" value="RESPONSE_REGULATORY"/>
    <property type="match status" value="1"/>
</dbReference>
<comment type="caution">
    <text evidence="4">The sequence shown here is derived from an EMBL/GenBank/DDBJ whole genome shotgun (WGS) entry which is preliminary data.</text>
</comment>
<organism evidence="4 5">
    <name type="scientific">Methanobacterium spitsbergense</name>
    <dbReference type="NCBI Taxonomy" id="2874285"/>
    <lineage>
        <taxon>Archaea</taxon>
        <taxon>Methanobacteriati</taxon>
        <taxon>Methanobacteriota</taxon>
        <taxon>Methanomada group</taxon>
        <taxon>Methanobacteria</taxon>
        <taxon>Methanobacteriales</taxon>
        <taxon>Methanobacteriaceae</taxon>
        <taxon>Methanobacterium</taxon>
    </lineage>
</organism>
<dbReference type="SMART" id="SM00448">
    <property type="entry name" value="REC"/>
    <property type="match status" value="1"/>
</dbReference>
<dbReference type="PANTHER" id="PTHR44591:SF3">
    <property type="entry name" value="RESPONSE REGULATORY DOMAIN-CONTAINING PROTEIN"/>
    <property type="match status" value="1"/>
</dbReference>
<protein>
    <submittedName>
        <fullName evidence="4">Response regulator</fullName>
    </submittedName>
</protein>
<dbReference type="RefSeq" id="WP_223792416.1">
    <property type="nucleotide sequence ID" value="NZ_JAIOUQ010000016.1"/>
</dbReference>
<proteinExistence type="predicted"/>
<evidence type="ECO:0000256" key="1">
    <source>
        <dbReference type="ARBA" id="ARBA00022553"/>
    </source>
</evidence>
<evidence type="ECO:0000256" key="2">
    <source>
        <dbReference type="PROSITE-ProRule" id="PRU00169"/>
    </source>
</evidence>
<dbReference type="InterPro" id="IPR011006">
    <property type="entry name" value="CheY-like_superfamily"/>
</dbReference>
<dbReference type="GO" id="GO:0000160">
    <property type="term" value="P:phosphorelay signal transduction system"/>
    <property type="evidence" value="ECO:0007669"/>
    <property type="project" value="InterPro"/>
</dbReference>
<dbReference type="InterPro" id="IPR001789">
    <property type="entry name" value="Sig_transdc_resp-reg_receiver"/>
</dbReference>
<accession>A0A8T5V1F5</accession>
<keyword evidence="5" id="KW-1185">Reference proteome</keyword>
<evidence type="ECO:0000313" key="5">
    <source>
        <dbReference type="Proteomes" id="UP000825933"/>
    </source>
</evidence>
<gene>
    <name evidence="4" type="ORF">K8N75_12585</name>
</gene>
<dbReference type="SUPFAM" id="SSF52172">
    <property type="entry name" value="CheY-like"/>
    <property type="match status" value="1"/>
</dbReference>
<evidence type="ECO:0000259" key="3">
    <source>
        <dbReference type="PROSITE" id="PS50110"/>
    </source>
</evidence>
<feature type="modified residue" description="4-aspartylphosphate" evidence="2">
    <location>
        <position position="59"/>
    </location>
</feature>